<accession>A0A8H7E8K9</accession>
<name>A0A8H7E8K9_9EURO</name>
<evidence type="ECO:0000313" key="2">
    <source>
        <dbReference type="Proteomes" id="UP000606974"/>
    </source>
</evidence>
<organism evidence="1 2">
    <name type="scientific">Endocarpon pusillum</name>
    <dbReference type="NCBI Taxonomy" id="364733"/>
    <lineage>
        <taxon>Eukaryota</taxon>
        <taxon>Fungi</taxon>
        <taxon>Dikarya</taxon>
        <taxon>Ascomycota</taxon>
        <taxon>Pezizomycotina</taxon>
        <taxon>Eurotiomycetes</taxon>
        <taxon>Chaetothyriomycetidae</taxon>
        <taxon>Verrucariales</taxon>
        <taxon>Verrucariaceae</taxon>
        <taxon>Endocarpon</taxon>
    </lineage>
</organism>
<protein>
    <submittedName>
        <fullName evidence="1">Uncharacterized protein</fullName>
    </submittedName>
</protein>
<gene>
    <name evidence="1" type="ORF">GJ744_005951</name>
</gene>
<dbReference type="EMBL" id="JAACFV010000026">
    <property type="protein sequence ID" value="KAF7510851.1"/>
    <property type="molecule type" value="Genomic_DNA"/>
</dbReference>
<dbReference type="AlphaFoldDB" id="A0A8H7E8K9"/>
<dbReference type="Proteomes" id="UP000606974">
    <property type="component" value="Unassembled WGS sequence"/>
</dbReference>
<reference evidence="1" key="1">
    <citation type="submission" date="2020-02" db="EMBL/GenBank/DDBJ databases">
        <authorList>
            <person name="Palmer J.M."/>
        </authorList>
    </citation>
    <scope>NUCLEOTIDE SEQUENCE</scope>
    <source>
        <strain evidence="1">EPUS1.4</strain>
        <tissue evidence="1">Thallus</tissue>
    </source>
</reference>
<evidence type="ECO:0000313" key="1">
    <source>
        <dbReference type="EMBL" id="KAF7510851.1"/>
    </source>
</evidence>
<keyword evidence="2" id="KW-1185">Reference proteome</keyword>
<sequence>MRARRSLRPILENLESLRLEFYGENSFNNYWGQRGRDRISNLRDVQRFLKTQRGPYRKLVRAFKSAKQHYIWRDERRTWNLRLRAWKREAGKTVDYFCTREMTEALPLQHQTRSLRRTERRDMPLNCGSARGSFPTSKAYCGSQRF</sequence>
<comment type="caution">
    <text evidence="1">The sequence shown here is derived from an EMBL/GenBank/DDBJ whole genome shotgun (WGS) entry which is preliminary data.</text>
</comment>
<proteinExistence type="predicted"/>